<dbReference type="Proteomes" id="UP000274033">
    <property type="component" value="Unassembled WGS sequence"/>
</dbReference>
<evidence type="ECO:0000313" key="1">
    <source>
        <dbReference type="EMBL" id="RQW74436.1"/>
    </source>
</evidence>
<accession>A0A3N9URA8</accession>
<dbReference type="AlphaFoldDB" id="A0A3N9URA8"/>
<gene>
    <name evidence="1" type="ORF">EBB45_11140</name>
</gene>
<name>A0A3N9URA8_9BACI</name>
<protein>
    <submittedName>
        <fullName evidence="1">Uncharacterized protein</fullName>
    </submittedName>
</protein>
<reference evidence="1 2" key="1">
    <citation type="journal article" date="2013" name="J. Microbiol.">
        <title>Lysinibacillus chungkukjangi sp. nov., isolated from Chungkukjang, Korean fermented soybean food.</title>
        <authorList>
            <person name="Kim S.J."/>
            <person name="Jang Y.H."/>
            <person name="Hamada M."/>
            <person name="Ahn J.H."/>
            <person name="Weon H.Y."/>
            <person name="Suzuki K."/>
            <person name="Whang K.S."/>
            <person name="Kwon S.W."/>
        </authorList>
    </citation>
    <scope>NUCLEOTIDE SEQUENCE [LARGE SCALE GENOMIC DNA]</scope>
    <source>
        <strain evidence="1 2">MCCC 1A12701</strain>
    </source>
</reference>
<evidence type="ECO:0000313" key="2">
    <source>
        <dbReference type="Proteomes" id="UP000274033"/>
    </source>
</evidence>
<organism evidence="1 2">
    <name type="scientific">Lysinibacillus composti</name>
    <dbReference type="NCBI Taxonomy" id="720633"/>
    <lineage>
        <taxon>Bacteria</taxon>
        <taxon>Bacillati</taxon>
        <taxon>Bacillota</taxon>
        <taxon>Bacilli</taxon>
        <taxon>Bacillales</taxon>
        <taxon>Bacillaceae</taxon>
        <taxon>Lysinibacillus</taxon>
    </lineage>
</organism>
<sequence length="119" mass="13956">MNNVIDFISIKQQKQDVQVAKLFSKANSLQNPEQVNKLVEEKSLAIQDHKLFLAFLAYLEEKQIDAVSIFQAVLKLPKHQFELQYSMNWHSVVQLCFTFLSILKENDPKHYQQFISVMK</sequence>
<proteinExistence type="predicted"/>
<dbReference type="OrthoDB" id="2738349at2"/>
<comment type="caution">
    <text evidence="1">The sequence shown here is derived from an EMBL/GenBank/DDBJ whole genome shotgun (WGS) entry which is preliminary data.</text>
</comment>
<dbReference type="RefSeq" id="WP_124764685.1">
    <property type="nucleotide sequence ID" value="NZ_JAFBDY010000008.1"/>
</dbReference>
<dbReference type="EMBL" id="RRCT01000009">
    <property type="protein sequence ID" value="RQW74436.1"/>
    <property type="molecule type" value="Genomic_DNA"/>
</dbReference>
<keyword evidence="2" id="KW-1185">Reference proteome</keyword>